<sequence length="496" mass="56694">MPHLAIASAVNLREILFNSNQVPSEEELQAIDALLIQLRAEQNLPTIQDARLSDIAAMISLLDSVLHPMRYIPDDILALIFMYTTPCSLADGIAEDSIPRLTDHLDSPWTLPQVCRNWRALSLSLPCLWSSFCVPFKDLDNPKRARRIELCIQRSEPLPLRICFDHSACATHLALLPQTTRRWRFLRIECYHGGPAQDNIFVDRLFPRLTHLALDMWCSQTPTTILAPCLRNLEVQCTSIDSGLVVPWLQITQYRSIDTDLEFIARMENLEELVVIEDTFTLHNNYSEVPNPKGTILPNVRRLEHDNTEGVLGSDPHTWLFTRYSFTSLRTLVIIDPNRTYEEDEYPSFAFSLPSVIELSLSFSFADDIRNILLATPNVQSLHIEGKEDPDSLVYCSPSARPSVPCLRQIKHLSFAVGDDQFIGLEFNNVLKMLQDYDLPLEAISFYRSIQDEDENMIPEGEWTTYIQEEMADSLGSWMNDGIRVIYHSTVEHKFA</sequence>
<dbReference type="EMBL" id="KN880643">
    <property type="protein sequence ID" value="KIY64296.1"/>
    <property type="molecule type" value="Genomic_DNA"/>
</dbReference>
<dbReference type="InterPro" id="IPR032675">
    <property type="entry name" value="LRR_dom_sf"/>
</dbReference>
<dbReference type="AlphaFoldDB" id="A0A0D7B452"/>
<dbReference type="Gene3D" id="3.80.10.10">
    <property type="entry name" value="Ribonuclease Inhibitor"/>
    <property type="match status" value="1"/>
</dbReference>
<dbReference type="SUPFAM" id="SSF52047">
    <property type="entry name" value="RNI-like"/>
    <property type="match status" value="1"/>
</dbReference>
<dbReference type="OrthoDB" id="3050556at2759"/>
<proteinExistence type="predicted"/>
<dbReference type="Proteomes" id="UP000054007">
    <property type="component" value="Unassembled WGS sequence"/>
</dbReference>
<evidence type="ECO:0000313" key="1">
    <source>
        <dbReference type="EMBL" id="KIY64296.1"/>
    </source>
</evidence>
<reference evidence="1 2" key="1">
    <citation type="journal article" date="2015" name="Fungal Genet. Biol.">
        <title>Evolution of novel wood decay mechanisms in Agaricales revealed by the genome sequences of Fistulina hepatica and Cylindrobasidium torrendii.</title>
        <authorList>
            <person name="Floudas D."/>
            <person name="Held B.W."/>
            <person name="Riley R."/>
            <person name="Nagy L.G."/>
            <person name="Koehler G."/>
            <person name="Ransdell A.S."/>
            <person name="Younus H."/>
            <person name="Chow J."/>
            <person name="Chiniquy J."/>
            <person name="Lipzen A."/>
            <person name="Tritt A."/>
            <person name="Sun H."/>
            <person name="Haridas S."/>
            <person name="LaButti K."/>
            <person name="Ohm R.A."/>
            <person name="Kues U."/>
            <person name="Blanchette R.A."/>
            <person name="Grigoriev I.V."/>
            <person name="Minto R.E."/>
            <person name="Hibbett D.S."/>
        </authorList>
    </citation>
    <scope>NUCLEOTIDE SEQUENCE [LARGE SCALE GENOMIC DNA]</scope>
    <source>
        <strain evidence="1 2">FP15055 ss-10</strain>
    </source>
</reference>
<dbReference type="STRING" id="1314674.A0A0D7B452"/>
<accession>A0A0D7B452</accession>
<keyword evidence="2" id="KW-1185">Reference proteome</keyword>
<evidence type="ECO:0000313" key="2">
    <source>
        <dbReference type="Proteomes" id="UP000054007"/>
    </source>
</evidence>
<gene>
    <name evidence="1" type="ORF">CYLTODRAFT_425339</name>
</gene>
<evidence type="ECO:0008006" key="3">
    <source>
        <dbReference type="Google" id="ProtNLM"/>
    </source>
</evidence>
<protein>
    <recommendedName>
        <fullName evidence="3">F-box domain-containing protein</fullName>
    </recommendedName>
</protein>
<organism evidence="1 2">
    <name type="scientific">Cylindrobasidium torrendii FP15055 ss-10</name>
    <dbReference type="NCBI Taxonomy" id="1314674"/>
    <lineage>
        <taxon>Eukaryota</taxon>
        <taxon>Fungi</taxon>
        <taxon>Dikarya</taxon>
        <taxon>Basidiomycota</taxon>
        <taxon>Agaricomycotina</taxon>
        <taxon>Agaricomycetes</taxon>
        <taxon>Agaricomycetidae</taxon>
        <taxon>Agaricales</taxon>
        <taxon>Marasmiineae</taxon>
        <taxon>Physalacriaceae</taxon>
        <taxon>Cylindrobasidium</taxon>
    </lineage>
</organism>
<name>A0A0D7B452_9AGAR</name>